<gene>
    <name evidence="2" type="ORF">IFR04_007095</name>
</gene>
<dbReference type="AlphaFoldDB" id="A0A8H7W7A1"/>
<feature type="compositionally biased region" description="Polar residues" evidence="1">
    <location>
        <begin position="1"/>
        <end position="22"/>
    </location>
</feature>
<sequence>MPNAISSALPQAQAVRGNTSTKAPLPDTLTMSRLGAGRGDPFLRYPIKITHRSKEFVDTIFDERGGKASPLRVAWFQISILDAAAFHQLLSGAATYFNNLRNGDGLAVNGESLAHHTYSLQLANRQMSDVKVATTDGVISSIIGFACYYVRVPPPPKSGLKTDVVIKHLIGDMINWRTHLDGLKAVIRLRGGIETLESNEYLKIMLSCIDISGSCTLDETPKFPLPANPIPSVASGLPFSNLASPSQHHAEILQFNFPTRFRLLEILADLLQESAHLQSEIHRTRENILTDSMYICYHTNPLLHSLLSLPRVDEPSTLSDMAEMIRLAAILYLIAVRQAFGIYPTRVVSQIRKLSILLMTSEGGVIETNMWEERGLGCIQLWVITVGSVMCGEKDKLSWFAKHLHASMHRMSVATYGDLEDILRGFSWIDELHGPLLTEFRTKLMT</sequence>
<keyword evidence="3" id="KW-1185">Reference proteome</keyword>
<evidence type="ECO:0000256" key="1">
    <source>
        <dbReference type="SAM" id="MobiDB-lite"/>
    </source>
</evidence>
<reference evidence="2" key="1">
    <citation type="submission" date="2021-02" db="EMBL/GenBank/DDBJ databases">
        <title>Genome sequence Cadophora malorum strain M34.</title>
        <authorList>
            <person name="Stefanovic E."/>
            <person name="Vu D."/>
            <person name="Scully C."/>
            <person name="Dijksterhuis J."/>
            <person name="Roader J."/>
            <person name="Houbraken J."/>
        </authorList>
    </citation>
    <scope>NUCLEOTIDE SEQUENCE</scope>
    <source>
        <strain evidence="2">M34</strain>
    </source>
</reference>
<evidence type="ECO:0000313" key="3">
    <source>
        <dbReference type="Proteomes" id="UP000664132"/>
    </source>
</evidence>
<proteinExistence type="predicted"/>
<organism evidence="2 3">
    <name type="scientific">Cadophora malorum</name>
    <dbReference type="NCBI Taxonomy" id="108018"/>
    <lineage>
        <taxon>Eukaryota</taxon>
        <taxon>Fungi</taxon>
        <taxon>Dikarya</taxon>
        <taxon>Ascomycota</taxon>
        <taxon>Pezizomycotina</taxon>
        <taxon>Leotiomycetes</taxon>
        <taxon>Helotiales</taxon>
        <taxon>Ploettnerulaceae</taxon>
        <taxon>Cadophora</taxon>
    </lineage>
</organism>
<dbReference type="EMBL" id="JAFJYH010000098">
    <property type="protein sequence ID" value="KAG4419785.1"/>
    <property type="molecule type" value="Genomic_DNA"/>
</dbReference>
<protein>
    <submittedName>
        <fullName evidence="2">Uncharacterized protein</fullName>
    </submittedName>
</protein>
<dbReference type="InterPro" id="IPR021858">
    <property type="entry name" value="Fun_TF"/>
</dbReference>
<dbReference type="OrthoDB" id="3492759at2759"/>
<dbReference type="Pfam" id="PF11951">
    <property type="entry name" value="Fungal_trans_2"/>
    <property type="match status" value="1"/>
</dbReference>
<feature type="region of interest" description="Disordered" evidence="1">
    <location>
        <begin position="1"/>
        <end position="30"/>
    </location>
</feature>
<comment type="caution">
    <text evidence="2">The sequence shown here is derived from an EMBL/GenBank/DDBJ whole genome shotgun (WGS) entry which is preliminary data.</text>
</comment>
<evidence type="ECO:0000313" key="2">
    <source>
        <dbReference type="EMBL" id="KAG4419785.1"/>
    </source>
</evidence>
<accession>A0A8H7W7A1</accession>
<dbReference type="Proteomes" id="UP000664132">
    <property type="component" value="Unassembled WGS sequence"/>
</dbReference>
<dbReference type="PANTHER" id="PTHR37540:SF5">
    <property type="entry name" value="TRANSCRIPTION FACTOR DOMAIN-CONTAINING PROTEIN"/>
    <property type="match status" value="1"/>
</dbReference>
<dbReference type="PANTHER" id="PTHR37540">
    <property type="entry name" value="TRANSCRIPTION FACTOR (ACR-2), PUTATIVE-RELATED-RELATED"/>
    <property type="match status" value="1"/>
</dbReference>
<name>A0A8H7W7A1_9HELO</name>